<name>A0A0F8WE13_9ZZZZ</name>
<reference evidence="1" key="1">
    <citation type="journal article" date="2015" name="Nature">
        <title>Complex archaea that bridge the gap between prokaryotes and eukaryotes.</title>
        <authorList>
            <person name="Spang A."/>
            <person name="Saw J.H."/>
            <person name="Jorgensen S.L."/>
            <person name="Zaremba-Niedzwiedzka K."/>
            <person name="Martijn J."/>
            <person name="Lind A.E."/>
            <person name="van Eijk R."/>
            <person name="Schleper C."/>
            <person name="Guy L."/>
            <person name="Ettema T.J."/>
        </authorList>
    </citation>
    <scope>NUCLEOTIDE SEQUENCE</scope>
</reference>
<organism evidence="1">
    <name type="scientific">marine sediment metagenome</name>
    <dbReference type="NCBI Taxonomy" id="412755"/>
    <lineage>
        <taxon>unclassified sequences</taxon>
        <taxon>metagenomes</taxon>
        <taxon>ecological metagenomes</taxon>
    </lineage>
</organism>
<gene>
    <name evidence="1" type="ORF">LCGC14_3078090</name>
</gene>
<accession>A0A0F8WE13</accession>
<dbReference type="AlphaFoldDB" id="A0A0F8WE13"/>
<proteinExistence type="predicted"/>
<comment type="caution">
    <text evidence="1">The sequence shown here is derived from an EMBL/GenBank/DDBJ whole genome shotgun (WGS) entry which is preliminary data.</text>
</comment>
<protein>
    <submittedName>
        <fullName evidence="1">Uncharacterized protein</fullName>
    </submittedName>
</protein>
<dbReference type="EMBL" id="LAZR01065661">
    <property type="protein sequence ID" value="KKK55092.1"/>
    <property type="molecule type" value="Genomic_DNA"/>
</dbReference>
<sequence length="112" mass="12624">MSTEKITPEELDEIGAAVGKALQEKWDESLEAVCDYVNVARPTAILQMCDALEAKDEEIETYRKALKASESELKKTCYCCELLRNCHLPCRLNNVREANKAALKQKGHIPKE</sequence>
<evidence type="ECO:0000313" key="1">
    <source>
        <dbReference type="EMBL" id="KKK55092.1"/>
    </source>
</evidence>